<name>A0AA97AF14_9CYAN</name>
<dbReference type="EMBL" id="CP053586">
    <property type="protein sequence ID" value="WNZ22680.1"/>
    <property type="molecule type" value="Genomic_DNA"/>
</dbReference>
<organism evidence="7">
    <name type="scientific">Leptolyngbya sp. NK1-12</name>
    <dbReference type="NCBI Taxonomy" id="2547451"/>
    <lineage>
        <taxon>Bacteria</taxon>
        <taxon>Bacillati</taxon>
        <taxon>Cyanobacteriota</taxon>
        <taxon>Cyanophyceae</taxon>
        <taxon>Leptolyngbyales</taxon>
        <taxon>Leptolyngbyaceae</taxon>
        <taxon>Leptolyngbya group</taxon>
        <taxon>Leptolyngbya</taxon>
    </lineage>
</organism>
<gene>
    <name evidence="7" type="ORF">HJG54_07305</name>
</gene>
<dbReference type="Pfam" id="PF03699">
    <property type="entry name" value="UPF0182"/>
    <property type="match status" value="2"/>
</dbReference>
<feature type="transmembrane region" description="Helical" evidence="5">
    <location>
        <begin position="170"/>
        <end position="188"/>
    </location>
</feature>
<keyword evidence="3 5" id="KW-1133">Transmembrane helix</keyword>
<dbReference type="HAMAP" id="MF_01600">
    <property type="entry name" value="UPF0182"/>
    <property type="match status" value="1"/>
</dbReference>
<feature type="transmembrane region" description="Helical" evidence="5">
    <location>
        <begin position="113"/>
        <end position="131"/>
    </location>
</feature>
<dbReference type="GO" id="GO:0005886">
    <property type="term" value="C:plasma membrane"/>
    <property type="evidence" value="ECO:0007669"/>
    <property type="project" value="UniProtKB-SubCell"/>
</dbReference>
<reference evidence="7" key="1">
    <citation type="submission" date="2020-05" db="EMBL/GenBank/DDBJ databases">
        <authorList>
            <person name="Zhu T."/>
            <person name="Keshari N."/>
            <person name="Lu X."/>
        </authorList>
    </citation>
    <scope>NUCLEOTIDE SEQUENCE</scope>
    <source>
        <strain evidence="7">NK1-12</strain>
    </source>
</reference>
<keyword evidence="2 5" id="KW-0812">Transmembrane</keyword>
<feature type="transmembrane region" description="Helical" evidence="5">
    <location>
        <begin position="195"/>
        <end position="212"/>
    </location>
</feature>
<dbReference type="NCBIfam" id="NF002707">
    <property type="entry name" value="PRK02509.1"/>
    <property type="match status" value="1"/>
</dbReference>
<proteinExistence type="inferred from homology"/>
<dbReference type="PANTHER" id="PTHR39344">
    <property type="entry name" value="UPF0182 PROTEIN SLL1060"/>
    <property type="match status" value="1"/>
</dbReference>
<dbReference type="AlphaFoldDB" id="A0AA97AF14"/>
<feature type="transmembrane region" description="Helical" evidence="5">
    <location>
        <begin position="453"/>
        <end position="475"/>
    </location>
</feature>
<evidence type="ECO:0000256" key="2">
    <source>
        <dbReference type="ARBA" id="ARBA00022692"/>
    </source>
</evidence>
<feature type="transmembrane region" description="Helical" evidence="5">
    <location>
        <begin position="328"/>
        <end position="351"/>
    </location>
</feature>
<evidence type="ECO:0000256" key="6">
    <source>
        <dbReference type="SAM" id="MobiDB-lite"/>
    </source>
</evidence>
<evidence type="ECO:0000256" key="3">
    <source>
        <dbReference type="ARBA" id="ARBA00022989"/>
    </source>
</evidence>
<evidence type="ECO:0000256" key="1">
    <source>
        <dbReference type="ARBA" id="ARBA00022475"/>
    </source>
</evidence>
<dbReference type="GO" id="GO:0005576">
    <property type="term" value="C:extracellular region"/>
    <property type="evidence" value="ECO:0007669"/>
    <property type="project" value="TreeGrafter"/>
</dbReference>
<protein>
    <recommendedName>
        <fullName evidence="5">UPF0182 protein HJG54_07305</fullName>
    </recommendedName>
</protein>
<evidence type="ECO:0000256" key="5">
    <source>
        <dbReference type="HAMAP-Rule" id="MF_01600"/>
    </source>
</evidence>
<dbReference type="InterPro" id="IPR005372">
    <property type="entry name" value="UPF0182"/>
</dbReference>
<feature type="transmembrane region" description="Helical" evidence="5">
    <location>
        <begin position="12"/>
        <end position="34"/>
    </location>
</feature>
<comment type="subcellular location">
    <subcellularLocation>
        <location evidence="5">Cell membrane</location>
        <topology evidence="5">Multi-pass membrane protein</topology>
    </subcellularLocation>
</comment>
<accession>A0AA97AF14</accession>
<sequence length="1062" mass="120602">MKSKQLGRSNKSILRWVGGAIGVAVLLDVLTFLLAEGFWFQEVNYVQVFATRLFTQGCIGLVVFAVSLGVLWWNLILAQRWAWGKPTAEQVAAIDAESRTRLTFPGHMEVRQLLPLVLLGSFMVAASLAYYGQVAISHWRPQLGLRTANLPVPLKFDHQVVWELLRSWQAQPWQLIGVAAIMVLLLVSPQLMLRAIAVLVSLSFALVLSEHWDKVLLARHRLPWQQTDPIFQTDIGFFIFSLPVWELLAFWLVGLAVLTSLSVGLVYLLSGDSFNQGYFPGFSIPQFRHLCRLGGGLMLVVSISYWINRYLLLYSPQGATYGAGYTSVTISLPAYTALSLLALPIALWLLAQGFGLGGRIIEQHRHPVGNRLGDGRSYSAAGAPSSVDSSLKRRWPNWRRDNSSVQASVQAKYTPNNAGPDAPPHHNQVSPSLKRRYLRLPERISYPPSLRRVLLVIGFYLLLLLLLSGVLPVAVQQMVVQPNELQLEMPYIRRTLALTRQSFMLDQMDVQTFAPDNSLSLATLQENNLTVDNIRLWDKRPLLETNRQLQRIRLYYEFADADYDRYELPTDDGRAVQQQVLIAARELDYNAVPTAAQTWINQHLIYTHGYGFTLSAVNSVGEGGLPDYLISGIESAASDPRLRNSIPVGRPRIYYGELTNTYVMTQTQVLELDYASGSDNVYNTYDGWGGVSIGNVVQRLLYAKHLRDWRMMFTDNFTPQTKLLFRRNISERVKAIAPFLRFDSDPYLVVIDTGSKQWQHSYRPQPGIVDESHLYWIIDAYTTSNRYPYSDPLGNDFNYIRNSVKVVIDAYHGSVNFYIADPQDPIIQAWSQAFPGIFQPLDAMPTGLLRHIRYPQDFYQVQSNQLMTYHMTDPIVFYNREDQWRAPNEIYGNEQQLVDPYYLIMKLPIGDNEEFILLRPFTPAQRNNLIAWLAARSDREQYGKTLLYVFPKQELVFGPEQIEARINQDPVISERISLWNRQGSRVVQGNLLVIPIERSLLYVEPIYLVAEQTQLPTLVRVIVAYGSRIAMAETLNGALNAIFTAPPTETPILRTTEEVPLP</sequence>
<evidence type="ECO:0000313" key="7">
    <source>
        <dbReference type="EMBL" id="WNZ22680.1"/>
    </source>
</evidence>
<evidence type="ECO:0000256" key="4">
    <source>
        <dbReference type="ARBA" id="ARBA00023136"/>
    </source>
</evidence>
<dbReference type="PANTHER" id="PTHR39344:SF1">
    <property type="entry name" value="UPF0182 PROTEIN SLL1060"/>
    <property type="match status" value="1"/>
</dbReference>
<feature type="transmembrane region" description="Helical" evidence="5">
    <location>
        <begin position="290"/>
        <end position="308"/>
    </location>
</feature>
<feature type="region of interest" description="Disordered" evidence="6">
    <location>
        <begin position="413"/>
        <end position="432"/>
    </location>
</feature>
<keyword evidence="4 5" id="KW-0472">Membrane</keyword>
<feature type="region of interest" description="Disordered" evidence="6">
    <location>
        <begin position="372"/>
        <end position="391"/>
    </location>
</feature>
<feature type="transmembrane region" description="Helical" evidence="5">
    <location>
        <begin position="248"/>
        <end position="269"/>
    </location>
</feature>
<keyword evidence="1 5" id="KW-1003">Cell membrane</keyword>
<comment type="similarity">
    <text evidence="5">Belongs to the UPF0182 family.</text>
</comment>
<dbReference type="RefSeq" id="WP_316434199.1">
    <property type="nucleotide sequence ID" value="NZ_CP053586.1"/>
</dbReference>
<feature type="transmembrane region" description="Helical" evidence="5">
    <location>
        <begin position="54"/>
        <end position="75"/>
    </location>
</feature>